<keyword evidence="2" id="KW-0813">Transport</keyword>
<evidence type="ECO:0000259" key="7">
    <source>
        <dbReference type="PROSITE" id="PS51201"/>
    </source>
</evidence>
<dbReference type="SUPFAM" id="SSF51735">
    <property type="entry name" value="NAD(P)-binding Rossmann-fold domains"/>
    <property type="match status" value="1"/>
</dbReference>
<reference evidence="9 10" key="1">
    <citation type="journal article" date="2011" name="J. Bacteriol.">
        <title>Complete genome sequence of 'Vulcanisaeta moutnovskia' strain 768-28, a novel member of the hyperthermophilic crenarchaeal genus vulcanisaeta.</title>
        <authorList>
            <person name="Gumerov V.M."/>
            <person name="Mardanov A.V."/>
            <person name="Beletsky A.V."/>
            <person name="Prokofeva M.I."/>
            <person name="Bonch-Osmolovskaya E.A."/>
            <person name="Ravin N.V."/>
            <person name="Skryabin K.G."/>
        </authorList>
    </citation>
    <scope>NUCLEOTIDE SEQUENCE [LARGE SCALE GENOMIC DNA]</scope>
    <source>
        <strain evidence="9 10">768-28</strain>
    </source>
</reference>
<dbReference type="RefSeq" id="WP_013603968.1">
    <property type="nucleotide sequence ID" value="NC_015151.1"/>
</dbReference>
<comment type="function">
    <text evidence="1">Part of a potassium transport system.</text>
</comment>
<dbReference type="InterPro" id="IPR050721">
    <property type="entry name" value="Trk_Ktr_HKT_K-transport"/>
</dbReference>
<dbReference type="AlphaFoldDB" id="F0QV73"/>
<evidence type="ECO:0000256" key="6">
    <source>
        <dbReference type="ARBA" id="ARBA00023065"/>
    </source>
</evidence>
<evidence type="ECO:0000256" key="1">
    <source>
        <dbReference type="ARBA" id="ARBA00003660"/>
    </source>
</evidence>
<feature type="domain" description="RCK N-terminal" evidence="7">
    <location>
        <begin position="1"/>
        <end position="124"/>
    </location>
</feature>
<evidence type="ECO:0000259" key="8">
    <source>
        <dbReference type="PROSITE" id="PS51202"/>
    </source>
</evidence>
<dbReference type="KEGG" id="vmo:VMUT_0594"/>
<dbReference type="PANTHER" id="PTHR43833">
    <property type="entry name" value="POTASSIUM CHANNEL PROTEIN 2-RELATED-RELATED"/>
    <property type="match status" value="1"/>
</dbReference>
<sequence>MRIAIIIGANNVSINVAKTLMDKYEVMIVDSNDDACSRAFKALKSSALVYRGDPSSEDVLNEVGIDKAELFLALSDNDELNYKACSIAKGKGVPLIIARVNNKDNEDLFKELNISMTLSVEDLITKNVESLIMKGLTRALFTDTSTNLTFTIVRVSGDSQLIGKSISYIVNNYGVAIPYIITLNGLIKPSNDYVIEGDNELVIVGSLEDVNRLINDLSSK</sequence>
<evidence type="ECO:0000313" key="9">
    <source>
        <dbReference type="EMBL" id="ADY00805.1"/>
    </source>
</evidence>
<dbReference type="Gene3D" id="3.40.50.720">
    <property type="entry name" value="NAD(P)-binding Rossmann-like Domain"/>
    <property type="match status" value="1"/>
</dbReference>
<dbReference type="EMBL" id="CP002529">
    <property type="protein sequence ID" value="ADY00805.1"/>
    <property type="molecule type" value="Genomic_DNA"/>
</dbReference>
<keyword evidence="6" id="KW-0406">Ion transport</keyword>
<dbReference type="InterPro" id="IPR006036">
    <property type="entry name" value="K_uptake_TrkA"/>
</dbReference>
<dbReference type="HOGENOM" id="CLU_1227723_0_0_2"/>
<evidence type="ECO:0000313" key="10">
    <source>
        <dbReference type="Proteomes" id="UP000007485"/>
    </source>
</evidence>
<dbReference type="PRINTS" id="PR00335">
    <property type="entry name" value="KUPTAKETRKA"/>
</dbReference>
<keyword evidence="4" id="KW-0630">Potassium</keyword>
<keyword evidence="10" id="KW-1185">Reference proteome</keyword>
<accession>F0QV73</accession>
<dbReference type="GeneID" id="10288246"/>
<name>F0QV73_VULM7</name>
<proteinExistence type="predicted"/>
<evidence type="ECO:0000256" key="5">
    <source>
        <dbReference type="ARBA" id="ARBA00023027"/>
    </source>
</evidence>
<keyword evidence="5" id="KW-0520">NAD</keyword>
<dbReference type="InterPro" id="IPR006037">
    <property type="entry name" value="RCK_C"/>
</dbReference>
<gene>
    <name evidence="9" type="ordered locus">VMUT_0594</name>
</gene>
<dbReference type="InterPro" id="IPR036291">
    <property type="entry name" value="NAD(P)-bd_dom_sf"/>
</dbReference>
<dbReference type="STRING" id="985053.VMUT_0594"/>
<keyword evidence="3" id="KW-0633">Potassium transport</keyword>
<dbReference type="OrthoDB" id="27588at2157"/>
<dbReference type="InterPro" id="IPR036721">
    <property type="entry name" value="RCK_C_sf"/>
</dbReference>
<evidence type="ECO:0000256" key="3">
    <source>
        <dbReference type="ARBA" id="ARBA00022538"/>
    </source>
</evidence>
<dbReference type="GO" id="GO:0015079">
    <property type="term" value="F:potassium ion transmembrane transporter activity"/>
    <property type="evidence" value="ECO:0007669"/>
    <property type="project" value="InterPro"/>
</dbReference>
<feature type="domain" description="RCK C-terminal" evidence="8">
    <location>
        <begin position="138"/>
        <end position="219"/>
    </location>
</feature>
<protein>
    <submittedName>
        <fullName evidence="9">Potassium transporter peripheral membrane component</fullName>
    </submittedName>
</protein>
<dbReference type="eggNOG" id="arCOG01957">
    <property type="taxonomic scope" value="Archaea"/>
</dbReference>
<evidence type="ECO:0000256" key="4">
    <source>
        <dbReference type="ARBA" id="ARBA00022958"/>
    </source>
</evidence>
<dbReference type="PROSITE" id="PS51201">
    <property type="entry name" value="RCK_N"/>
    <property type="match status" value="1"/>
</dbReference>
<dbReference type="Proteomes" id="UP000007485">
    <property type="component" value="Chromosome"/>
</dbReference>
<dbReference type="GO" id="GO:0005886">
    <property type="term" value="C:plasma membrane"/>
    <property type="evidence" value="ECO:0007669"/>
    <property type="project" value="InterPro"/>
</dbReference>
<dbReference type="InterPro" id="IPR003148">
    <property type="entry name" value="RCK_N"/>
</dbReference>
<dbReference type="SUPFAM" id="SSF116726">
    <property type="entry name" value="TrkA C-terminal domain-like"/>
    <property type="match status" value="1"/>
</dbReference>
<dbReference type="PROSITE" id="PS51202">
    <property type="entry name" value="RCK_C"/>
    <property type="match status" value="1"/>
</dbReference>
<evidence type="ECO:0000256" key="2">
    <source>
        <dbReference type="ARBA" id="ARBA00022448"/>
    </source>
</evidence>
<dbReference type="PANTHER" id="PTHR43833:SF5">
    <property type="entry name" value="TRK SYSTEM POTASSIUM UPTAKE PROTEIN TRKA"/>
    <property type="match status" value="1"/>
</dbReference>
<dbReference type="Pfam" id="PF02254">
    <property type="entry name" value="TrkA_N"/>
    <property type="match status" value="1"/>
</dbReference>
<organism evidence="9 10">
    <name type="scientific">Vulcanisaeta moutnovskia (strain 768-28)</name>
    <dbReference type="NCBI Taxonomy" id="985053"/>
    <lineage>
        <taxon>Archaea</taxon>
        <taxon>Thermoproteota</taxon>
        <taxon>Thermoprotei</taxon>
        <taxon>Thermoproteales</taxon>
        <taxon>Thermoproteaceae</taxon>
        <taxon>Vulcanisaeta</taxon>
    </lineage>
</organism>
<dbReference type="Gene3D" id="3.30.70.1450">
    <property type="entry name" value="Regulator of K+ conductance, C-terminal domain"/>
    <property type="match status" value="1"/>
</dbReference>